<organism evidence="2 3">
    <name type="scientific">Scylla paramamosain</name>
    <name type="common">Mud crab</name>
    <dbReference type="NCBI Taxonomy" id="85552"/>
    <lineage>
        <taxon>Eukaryota</taxon>
        <taxon>Metazoa</taxon>
        <taxon>Ecdysozoa</taxon>
        <taxon>Arthropoda</taxon>
        <taxon>Crustacea</taxon>
        <taxon>Multicrustacea</taxon>
        <taxon>Malacostraca</taxon>
        <taxon>Eumalacostraca</taxon>
        <taxon>Eucarida</taxon>
        <taxon>Decapoda</taxon>
        <taxon>Pleocyemata</taxon>
        <taxon>Brachyura</taxon>
        <taxon>Eubrachyura</taxon>
        <taxon>Portunoidea</taxon>
        <taxon>Portunidae</taxon>
        <taxon>Portuninae</taxon>
        <taxon>Scylla</taxon>
    </lineage>
</organism>
<feature type="compositionally biased region" description="Polar residues" evidence="1">
    <location>
        <begin position="916"/>
        <end position="928"/>
    </location>
</feature>
<reference evidence="2 3" key="1">
    <citation type="submission" date="2023-03" db="EMBL/GenBank/DDBJ databases">
        <title>High-quality genome of Scylla paramamosain provides insights in environmental adaptation.</title>
        <authorList>
            <person name="Zhang L."/>
        </authorList>
    </citation>
    <scope>NUCLEOTIDE SEQUENCE [LARGE SCALE GENOMIC DNA]</scope>
    <source>
        <strain evidence="2">LZ_2023a</strain>
        <tissue evidence="2">Muscle</tissue>
    </source>
</reference>
<feature type="compositionally biased region" description="Low complexity" evidence="1">
    <location>
        <begin position="1003"/>
        <end position="1028"/>
    </location>
</feature>
<accession>A0AAW0S9B1</accession>
<protein>
    <submittedName>
        <fullName evidence="2">Uncharacterized protein</fullName>
    </submittedName>
</protein>
<dbReference type="Proteomes" id="UP001487740">
    <property type="component" value="Unassembled WGS sequence"/>
</dbReference>
<feature type="compositionally biased region" description="Basic and acidic residues" evidence="1">
    <location>
        <begin position="753"/>
        <end position="770"/>
    </location>
</feature>
<sequence length="1063" mass="121010">MLGGERQHHQNSRHYKKQAVSRSDSVRSEKSDRKVSFNKAVGIKHIPKGKVPRRDLKRASQLPSQTRPVGGVGVDEWVECSAVQREPVSLDSTQLAELAEDLVKVVESVDCDVKGDWAVKGKSSNHPRHYSNQSADHSNHSYSNIPFNNHYRNSGNQNSRPIAKGKKNYINYNNLTLPKNNNNNNNSKYFKGKSFHQSADPLPNPDASLVDSNFQRELKLTNHRSVPDLSHTPKATTTTTTTHIPGSGEELTYPSHNKQRPTETEKETAHITFHNSPIQSNRYHSSESPPRTLYHNHLQRSTSPYQHKEGRRTSINQNREPHFSPCQDRKGSKSTAYQNLKPQSSLYHHHHHNEVYHSDTDSYHHHHHHHHPDMYSNENSRKVEKMIRRFNEDLNSDSNQYYQQTASLPRRATEPDSYNSHNNNQPFSYTSSSNRVVSMETIRRLSPSPENSPIYAHANRRNPDDYSAKIIITNDYPDYPDYDDEHAYESFQISSDNFQKSMQKSGIQSNVNMNTASIGIQTEADRKGHSRSRPRTKTGNTEAPQIFTTKIQNDLTSATLVRKINHGFGRQDRSPSPPPMPNYSKRTNKRIIPLLSDTSDSEYEKASVDPLARIRNQVMERERQQAEEEEQEERGRMQNPTNSLDSSGRYNEMTPLTVDEVDALSLVMEPQTDGHALVVANEMQKVSRVSKFRSRQESQTRELVETRSHRRERTPQREAKKIDIDRKFDHRHHHPAPVEDRREEDLPPPTTEGRNKKENKGKKDETLINDKKKKRKIKIKFFYDSRPDDDDGGDPLARYEEFKGTERGGDEEQDPDSEREDQAQHRENLMPREKEPSRSREDLSEDRGKPDGRAHRSLSDKYSTVEAEKKKRSFLSTKKEKKEPRGTTTTTSTTTTNYTTTSLGRPRGKENRGRPGQSQRFSTLQQPIRSRRGGSGGAGSRRESESSVSPPRVTKAKALKKPRYFGDTDNDETIPPPAPSPLPLPSHPGDYHSLPSRVAAKNSRSSRPGRLSRGRSPGSHASSRNSSESEVDSHASRASRVSTGSNRSVYLHATAVADIPIRG</sequence>
<feature type="region of interest" description="Disordered" evidence="1">
    <location>
        <begin position="226"/>
        <end position="336"/>
    </location>
</feature>
<keyword evidence="3" id="KW-1185">Reference proteome</keyword>
<feature type="compositionally biased region" description="Polar residues" evidence="1">
    <location>
        <begin position="416"/>
        <end position="435"/>
    </location>
</feature>
<feature type="compositionally biased region" description="Low complexity" evidence="1">
    <location>
        <begin position="171"/>
        <end position="186"/>
    </location>
</feature>
<feature type="region of interest" description="Disordered" evidence="1">
    <location>
        <begin position="1"/>
        <end position="70"/>
    </location>
</feature>
<feature type="region of interest" description="Disordered" evidence="1">
    <location>
        <begin position="686"/>
        <end position="1063"/>
    </location>
</feature>
<feature type="compositionally biased region" description="Basic and acidic residues" evidence="1">
    <location>
        <begin position="260"/>
        <end position="269"/>
    </location>
</feature>
<feature type="compositionally biased region" description="Basic residues" evidence="1">
    <location>
        <begin position="954"/>
        <end position="963"/>
    </location>
</feature>
<comment type="caution">
    <text evidence="2">The sequence shown here is derived from an EMBL/GenBank/DDBJ whole genome shotgun (WGS) entry which is preliminary data.</text>
</comment>
<feature type="region of interest" description="Disordered" evidence="1">
    <location>
        <begin position="620"/>
        <end position="651"/>
    </location>
</feature>
<feature type="region of interest" description="Disordered" evidence="1">
    <location>
        <begin position="358"/>
        <end position="379"/>
    </location>
</feature>
<feature type="region of interest" description="Disordered" evidence="1">
    <location>
        <begin position="393"/>
        <end position="435"/>
    </location>
</feature>
<feature type="compositionally biased region" description="Polar residues" evidence="1">
    <location>
        <begin position="1039"/>
        <end position="1048"/>
    </location>
</feature>
<feature type="region of interest" description="Disordered" evidence="1">
    <location>
        <begin position="119"/>
        <end position="205"/>
    </location>
</feature>
<evidence type="ECO:0000313" key="3">
    <source>
        <dbReference type="Proteomes" id="UP001487740"/>
    </source>
</evidence>
<feature type="compositionally biased region" description="Basic and acidic residues" evidence="1">
    <location>
        <begin position="820"/>
        <end position="859"/>
    </location>
</feature>
<feature type="compositionally biased region" description="Polar residues" evidence="1">
    <location>
        <begin position="638"/>
        <end position="649"/>
    </location>
</feature>
<feature type="compositionally biased region" description="Basic residues" evidence="1">
    <location>
        <begin position="9"/>
        <end position="19"/>
    </location>
</feature>
<evidence type="ECO:0000256" key="1">
    <source>
        <dbReference type="SAM" id="MobiDB-lite"/>
    </source>
</evidence>
<gene>
    <name evidence="2" type="ORF">O3P69_013511</name>
</gene>
<evidence type="ECO:0000313" key="2">
    <source>
        <dbReference type="EMBL" id="KAK8371914.1"/>
    </source>
</evidence>
<feature type="compositionally biased region" description="Low complexity" evidence="1">
    <location>
        <begin position="887"/>
        <end position="901"/>
    </location>
</feature>
<feature type="compositionally biased region" description="Basic and acidic residues" evidence="1">
    <location>
        <begin position="736"/>
        <end position="745"/>
    </location>
</feature>
<feature type="compositionally biased region" description="Basic and acidic residues" evidence="1">
    <location>
        <begin position="694"/>
        <end position="728"/>
    </location>
</feature>
<feature type="compositionally biased region" description="Pro residues" evidence="1">
    <location>
        <begin position="974"/>
        <end position="986"/>
    </location>
</feature>
<dbReference type="EMBL" id="JARAKH010006397">
    <property type="protein sequence ID" value="KAK8371914.1"/>
    <property type="molecule type" value="Genomic_DNA"/>
</dbReference>
<feature type="compositionally biased region" description="Polar residues" evidence="1">
    <location>
        <begin position="130"/>
        <end position="160"/>
    </location>
</feature>
<name>A0AAW0S9B1_SCYPA</name>
<feature type="region of interest" description="Disordered" evidence="1">
    <location>
        <begin position="518"/>
        <end position="543"/>
    </location>
</feature>
<feature type="compositionally biased region" description="Basic and acidic residues" evidence="1">
    <location>
        <begin position="319"/>
        <end position="331"/>
    </location>
</feature>
<dbReference type="AlphaFoldDB" id="A0AAW0S9B1"/>
<feature type="region of interest" description="Disordered" evidence="1">
    <location>
        <begin position="566"/>
        <end position="587"/>
    </location>
</feature>
<feature type="compositionally biased region" description="Basic and acidic residues" evidence="1">
    <location>
        <begin position="24"/>
        <end position="35"/>
    </location>
</feature>
<feature type="compositionally biased region" description="Polar residues" evidence="1">
    <location>
        <begin position="396"/>
        <end position="407"/>
    </location>
</feature>
<feature type="compositionally biased region" description="Polar residues" evidence="1">
    <location>
        <begin position="273"/>
        <end position="289"/>
    </location>
</feature>
<proteinExistence type="predicted"/>
<feature type="compositionally biased region" description="Basic and acidic residues" evidence="1">
    <location>
        <begin position="797"/>
        <end position="810"/>
    </location>
</feature>